<gene>
    <name evidence="3" type="ORF">NCTC4524_00833</name>
</gene>
<proteinExistence type="predicted"/>
<organism evidence="3 4">
    <name type="scientific">Mycolicibacterium senegalense</name>
    <dbReference type="NCBI Taxonomy" id="1796"/>
    <lineage>
        <taxon>Bacteria</taxon>
        <taxon>Bacillati</taxon>
        <taxon>Actinomycetota</taxon>
        <taxon>Actinomycetes</taxon>
        <taxon>Mycobacteriales</taxon>
        <taxon>Mycobacteriaceae</taxon>
        <taxon>Mycolicibacterium</taxon>
    </lineage>
</organism>
<feature type="chain" id="PRO_5043165148" description="PE-PGRS family protein" evidence="2">
    <location>
        <begin position="29"/>
        <end position="499"/>
    </location>
</feature>
<feature type="signal peptide" evidence="2">
    <location>
        <begin position="1"/>
        <end position="28"/>
    </location>
</feature>
<evidence type="ECO:0000256" key="1">
    <source>
        <dbReference type="SAM" id="MobiDB-lite"/>
    </source>
</evidence>
<feature type="compositionally biased region" description="Basic and acidic residues" evidence="1">
    <location>
        <begin position="445"/>
        <end position="454"/>
    </location>
</feature>
<evidence type="ECO:0000313" key="3">
    <source>
        <dbReference type="EMBL" id="STZ53219.1"/>
    </source>
</evidence>
<reference evidence="3 4" key="1">
    <citation type="submission" date="2018-06" db="EMBL/GenBank/DDBJ databases">
        <authorList>
            <consortium name="Pathogen Informatics"/>
            <person name="Doyle S."/>
        </authorList>
    </citation>
    <scope>NUCLEOTIDE SEQUENCE [LARGE SCALE GENOMIC DNA]</scope>
    <source>
        <strain evidence="3 4">NCTC4524</strain>
    </source>
</reference>
<dbReference type="InterPro" id="IPR006311">
    <property type="entry name" value="TAT_signal"/>
</dbReference>
<dbReference type="PROSITE" id="PS51318">
    <property type="entry name" value="TAT"/>
    <property type="match status" value="1"/>
</dbReference>
<evidence type="ECO:0008006" key="5">
    <source>
        <dbReference type="Google" id="ProtNLM"/>
    </source>
</evidence>
<dbReference type="RefSeq" id="WP_051753130.1">
    <property type="nucleotide sequence ID" value="NZ_CP081000.1"/>
</dbReference>
<evidence type="ECO:0000256" key="2">
    <source>
        <dbReference type="SAM" id="SignalP"/>
    </source>
</evidence>
<dbReference type="AlphaFoldDB" id="A0A378SXI7"/>
<dbReference type="EMBL" id="UGQQ01000001">
    <property type="protein sequence ID" value="STZ53219.1"/>
    <property type="molecule type" value="Genomic_DNA"/>
</dbReference>
<name>A0A378SXI7_9MYCO</name>
<feature type="compositionally biased region" description="Low complexity" evidence="1">
    <location>
        <begin position="383"/>
        <end position="396"/>
    </location>
</feature>
<protein>
    <recommendedName>
        <fullName evidence="5">PE-PGRS family protein</fullName>
    </recommendedName>
</protein>
<keyword evidence="2" id="KW-0732">Signal</keyword>
<feature type="region of interest" description="Disordered" evidence="1">
    <location>
        <begin position="383"/>
        <end position="499"/>
    </location>
</feature>
<accession>A0A378SXI7</accession>
<dbReference type="Proteomes" id="UP000254945">
    <property type="component" value="Unassembled WGS sequence"/>
</dbReference>
<sequence length="499" mass="52234">MSTSVRTYLVAGAAAATATAIALTPVQAAPADIAVPAHPTSAQPELTQAMIDLLAAASRMTAAVAPKISSDSGAAPALGFAPAAAVTGDVAVQNAASDWLANTYNFVMEWVDWAVYYGIDLAYWVGQWVPFVSPITDQVDIFYTSLIRPIANAFFLTFLVPVVNDPLNLGVWINAGGAAITQSIQAAINFGVDEFNYFFGWIFPPLPPPFPTVATTQTLAAAAPGALFPGLRELAADVVLPPADFVTNAAVNTIDGAYGLVHNAANFVVDGAENAFDALRLGFISRQIDINYALISALSQQGVDLTTDLIKVPDSYLHNVLVNGEGPIRALGTEARNVVNSFVSHGSSALDAVGDYVDAQINYFTPGQLATDTKEVTSVPPSARASLLSAPAPAETPAKDDVATDSETDTDTVAGTLQDRTKDRTPQVRSRVQPAAKDALTTVKKAGDDARDAVRNTVRNLTPKPKPKATPKVHEKASTASGSQSADKGKSASAKKDKK</sequence>
<evidence type="ECO:0000313" key="4">
    <source>
        <dbReference type="Proteomes" id="UP000254945"/>
    </source>
</evidence>